<feature type="coiled-coil region" evidence="1">
    <location>
        <begin position="829"/>
        <end position="876"/>
    </location>
</feature>
<evidence type="ECO:0000256" key="1">
    <source>
        <dbReference type="SAM" id="Coils"/>
    </source>
</evidence>
<name>A0A948W4F0_UNCEI</name>
<comment type="caution">
    <text evidence="2">The sequence shown here is derived from an EMBL/GenBank/DDBJ whole genome shotgun (WGS) entry which is preliminary data.</text>
</comment>
<accession>A0A948W4F0</accession>
<reference evidence="2" key="1">
    <citation type="submission" date="2021-05" db="EMBL/GenBank/DDBJ databases">
        <title>Energy efficiency and biological interactions define the core microbiome of deep oligotrophic groundwater.</title>
        <authorList>
            <person name="Mehrshad M."/>
            <person name="Lopez-Fernandez M."/>
            <person name="Bell E."/>
            <person name="Bernier-Latmani R."/>
            <person name="Bertilsson S."/>
            <person name="Dopson M."/>
        </authorList>
    </citation>
    <scope>NUCLEOTIDE SEQUENCE</scope>
    <source>
        <strain evidence="2">Modern_marine.mb.64</strain>
    </source>
</reference>
<dbReference type="Proteomes" id="UP000777784">
    <property type="component" value="Unassembled WGS sequence"/>
</dbReference>
<gene>
    <name evidence="2" type="ORF">KJ970_00035</name>
</gene>
<organism evidence="2 3">
    <name type="scientific">Eiseniibacteriota bacterium</name>
    <dbReference type="NCBI Taxonomy" id="2212470"/>
    <lineage>
        <taxon>Bacteria</taxon>
        <taxon>Candidatus Eiseniibacteriota</taxon>
    </lineage>
</organism>
<keyword evidence="1" id="KW-0175">Coiled coil</keyword>
<evidence type="ECO:0000313" key="3">
    <source>
        <dbReference type="Proteomes" id="UP000777784"/>
    </source>
</evidence>
<dbReference type="AlphaFoldDB" id="A0A948W4F0"/>
<evidence type="ECO:0000313" key="2">
    <source>
        <dbReference type="EMBL" id="MBU2689289.1"/>
    </source>
</evidence>
<sequence>MFAFILCTILTYNDIPLSVEARSVDPEKITIEDHPRQGKTTIHSTSGWLKIRIEDVFDDVARAGWATIRPQAELKDSEGSIEGGDGWVGICKVPYRYTNGVLETLQPYFRGNRKLRITNLSMMLSGEDDRQYELGCDLSRFSNESNEIWEQRLGESVLCSRQKIARVVIRSYPRRPSDSLQVELGRDICPVDGGDVVVLVREHGQGARVKSGWLEVVTVNGSAWVMVPFERDEKTRTLIERLEVWTKTNSGQWRCHTFDSEIEIGTVEKAKLSNLTWNSKEVCGNRIVLPGDHQQDGDFTVYVASGNVDGRPEWKYKGDAKVERGELSLADNWLREPHETEIVRLRLVQSGALARTYEYDFSISSANAEKPSIGHRFLKGLGFVRGGVAGFLGLVVFIWFIRRWSGRHPQVMWNEHLTNRDGVIRIPFSCSRRLLTCQLRADQTVHLRLKAKDKSNVKVFMLRAETWIDLAVRRGEAVGQKSKNLFKVSRRQEDVWIFIRPETTQPFRETVTFQLLKSNQQEIGHVEIHLECIGEQTTKSCMAISPPEERFRLGKLDDRREDGVRSIEQQEPSPRLPGPATLVDRSIIRLLHVVNNWWTSSPDPTLKVLKKELVASSVKVEFRKLGDIAENLESLERRPFQFIRDEKDEGEWIFLKQRESNTYYAIPYHPFHGKLEHSPIILQNMFEGLADVCVPFRFNRIETPCLLRCVDEARERFEVVRRGHIRVLSAGMKEDHSAVKEETLLRVSVGEKEPKPEKVRQVRDDLDSVLSALHTRLTRVESTLNRIELLFEENQRTVGGVSQRLMDRFEQLREGIAAKTNESTMMHVEERIARRLDKVEQGIEQAVKEALGEGYARELSQRFTALEQRAVEELRESLGRVLASLESSSQLTGSSRAFEGGHGAQSAGIVQEVRDVQEKRPDSSMSKMATTTLAPEVLSLLNERLAESYNALNPKEMAETSHKGYVWRLLCGLQSWEKVISTKAKDLRIEIVHLRLDAQSVTLHSGNVEKHNGTSIDCKECRLSDTQSHQFLLAVYASDVSCHIFLPLGPFDRGNFARAYNLLVENPPERAEIIACTPAWLTRQTVDQPWAVRTKMHVTTTQL</sequence>
<proteinExistence type="predicted"/>
<protein>
    <submittedName>
        <fullName evidence="2">Apolipoprotein A1/A4/E family protein</fullName>
    </submittedName>
</protein>
<dbReference type="EMBL" id="JAHJDP010000001">
    <property type="protein sequence ID" value="MBU2689289.1"/>
    <property type="molecule type" value="Genomic_DNA"/>
</dbReference>